<dbReference type="AlphaFoldDB" id="A0A7W6P3Q1"/>
<keyword evidence="2" id="KW-0812">Transmembrane</keyword>
<accession>A0A7W6P3Q1</accession>
<dbReference type="EMBL" id="JACIDU010000017">
    <property type="protein sequence ID" value="MBB4105156.1"/>
    <property type="molecule type" value="Genomic_DNA"/>
</dbReference>
<evidence type="ECO:0000313" key="4">
    <source>
        <dbReference type="EMBL" id="MBB4105156.1"/>
    </source>
</evidence>
<evidence type="ECO:0000259" key="3">
    <source>
        <dbReference type="Pfam" id="PF10908"/>
    </source>
</evidence>
<proteinExistence type="predicted"/>
<keyword evidence="2" id="KW-0472">Membrane</keyword>
<evidence type="ECO:0000256" key="2">
    <source>
        <dbReference type="SAM" id="Phobius"/>
    </source>
</evidence>
<keyword evidence="2" id="KW-1133">Transmembrane helix</keyword>
<name>A0A7W6P3Q1_9HYPH</name>
<keyword evidence="1" id="KW-0175">Coiled coil</keyword>
<dbReference type="Proteomes" id="UP000584824">
    <property type="component" value="Unassembled WGS sequence"/>
</dbReference>
<dbReference type="RefSeq" id="WP_183794378.1">
    <property type="nucleotide sequence ID" value="NZ_JACIDU010000017.1"/>
</dbReference>
<feature type="coiled-coil region" evidence="1">
    <location>
        <begin position="126"/>
        <end position="153"/>
    </location>
</feature>
<evidence type="ECO:0000256" key="1">
    <source>
        <dbReference type="SAM" id="Coils"/>
    </source>
</evidence>
<protein>
    <recommendedName>
        <fullName evidence="3">Tlde1 domain-containing protein</fullName>
    </recommendedName>
</protein>
<evidence type="ECO:0000313" key="5">
    <source>
        <dbReference type="Proteomes" id="UP000584824"/>
    </source>
</evidence>
<organism evidence="4 5">
    <name type="scientific">Allorhizobium borbori</name>
    <dbReference type="NCBI Taxonomy" id="485907"/>
    <lineage>
        <taxon>Bacteria</taxon>
        <taxon>Pseudomonadati</taxon>
        <taxon>Pseudomonadota</taxon>
        <taxon>Alphaproteobacteria</taxon>
        <taxon>Hyphomicrobiales</taxon>
        <taxon>Rhizobiaceae</taxon>
        <taxon>Rhizobium/Agrobacterium group</taxon>
        <taxon>Allorhizobium</taxon>
    </lineage>
</organism>
<feature type="transmembrane region" description="Helical" evidence="2">
    <location>
        <begin position="29"/>
        <end position="48"/>
    </location>
</feature>
<dbReference type="Pfam" id="PF10908">
    <property type="entry name" value="Tlde1_dom"/>
    <property type="match status" value="1"/>
</dbReference>
<sequence length="442" mass="47306">MARVMANQSAKGGVVRSIPNRKRAERHGFFSRTVLIGVGLAVGGWVAGSLATMHGLALTKADRPLSAPLAAQAAEMRPAPIAGAKMVHAVKFKRIAPAADKAERLTHAELAYRAINRPDADLVRERLQAAVKIEEENRRIASLREKRPDANAIRAALTVAMADTMTVAPKTDVAWDEPLKPSVEVASVDVDTIRIIEQAAVEETVAEAGSGSLPNVGPLPVRRPVIAAVAPVTVASVAPAAVAKPARVAKPAPAVAQEEEPATKALAFARPENPMKSAGRSVPWPDRGTKIAVYDITNGVVHMPNGQKLEAHSGIGEMRDNPKFTHVSMRGPTPPGTYKLSMREKLFHGVAAIRLTPTDGVAPKGRTGLLAHSYLLARRGDSHGCVAFANYPQFLSAFQRGEVTHMVIVERHDGRIPTLAIARNEDKPKRTLIDYMRGEGTD</sequence>
<reference evidence="4 5" key="1">
    <citation type="submission" date="2020-08" db="EMBL/GenBank/DDBJ databases">
        <title>Genomic Encyclopedia of Type Strains, Phase IV (KMG-IV): sequencing the most valuable type-strain genomes for metagenomic binning, comparative biology and taxonomic classification.</title>
        <authorList>
            <person name="Goeker M."/>
        </authorList>
    </citation>
    <scope>NUCLEOTIDE SEQUENCE [LARGE SCALE GENOMIC DNA]</scope>
    <source>
        <strain evidence="4 5">DSM 26385</strain>
    </source>
</reference>
<dbReference type="InterPro" id="IPR021225">
    <property type="entry name" value="Tlde1_dom"/>
</dbReference>
<feature type="domain" description="Tlde1" evidence="3">
    <location>
        <begin position="308"/>
        <end position="410"/>
    </location>
</feature>
<keyword evidence="5" id="KW-1185">Reference proteome</keyword>
<gene>
    <name evidence="4" type="ORF">GGQ66_003739</name>
</gene>
<comment type="caution">
    <text evidence="4">The sequence shown here is derived from an EMBL/GenBank/DDBJ whole genome shotgun (WGS) entry which is preliminary data.</text>
</comment>